<reference evidence="1 2" key="2">
    <citation type="journal article" date="2011" name="Stand. Genomic Sci.">
        <title>Complete genome sequence of Desulfurococcus mucosus type strain (O7/1).</title>
        <authorList>
            <person name="Wirth R."/>
            <person name="Chertkov O."/>
            <person name="Held B."/>
            <person name="Lapidus A."/>
            <person name="Nolan M."/>
            <person name="Lucas S."/>
            <person name="Hammon N."/>
            <person name="Deshpande S."/>
            <person name="Cheng J.F."/>
            <person name="Tapia R."/>
            <person name="Han C."/>
            <person name="Goodwin L."/>
            <person name="Pitluck S."/>
            <person name="Liolios K."/>
            <person name="Ioanna P."/>
            <person name="Ivanova N."/>
            <person name="Mavromatis K."/>
            <person name="Mikhailova N."/>
            <person name="Pati A."/>
            <person name="Chen A."/>
            <person name="Palaniappan K."/>
            <person name="Land M."/>
            <person name="Hauser L."/>
            <person name="Chang Y.J."/>
            <person name="Jeffries C.D."/>
            <person name="Bilek Y."/>
            <person name="Hader T."/>
            <person name="Rohde M."/>
            <person name="Spring S."/>
            <person name="Sikorski J."/>
            <person name="Goker M."/>
            <person name="Woyke T."/>
            <person name="Bristow J."/>
            <person name="Eisen J.A."/>
            <person name="Markowitz V."/>
            <person name="Hugenholtz P."/>
            <person name="Kyrpides N.C."/>
            <person name="Klenk H.P."/>
        </authorList>
    </citation>
    <scope>NUCLEOTIDE SEQUENCE [LARGE SCALE GENOMIC DNA]</scope>
    <source>
        <strain evidence="2">ATCC 35584 / DSM 2162 / JCM 9187 / O7/1</strain>
    </source>
</reference>
<dbReference type="InterPro" id="IPR011009">
    <property type="entry name" value="Kinase-like_dom_sf"/>
</dbReference>
<dbReference type="GO" id="GO:0004674">
    <property type="term" value="F:protein serine/threonine kinase activity"/>
    <property type="evidence" value="ECO:0007669"/>
    <property type="project" value="UniProtKB-KW"/>
</dbReference>
<evidence type="ECO:0000313" key="1">
    <source>
        <dbReference type="EMBL" id="ADV64806.1"/>
    </source>
</evidence>
<reference evidence="2" key="1">
    <citation type="submission" date="2010-11" db="EMBL/GenBank/DDBJ databases">
        <title>The complete genome of Desulfurococcus mucosus DSM 2162.</title>
        <authorList>
            <consortium name="US DOE Joint Genome Institute (JGI-PGF)"/>
            <person name="Lucas S."/>
            <person name="Copeland A."/>
            <person name="Lapidus A."/>
            <person name="Bruce D."/>
            <person name="Goodwin L."/>
            <person name="Pitluck S."/>
            <person name="Kyrpides N."/>
            <person name="Mavromatis K."/>
            <person name="Pagani I."/>
            <person name="Ivanova N."/>
            <person name="Ovchinnikova G."/>
            <person name="Chertkov O."/>
            <person name="Held B."/>
            <person name="Brettin T."/>
            <person name="Detter J.C."/>
            <person name="Tapia R."/>
            <person name="Han C."/>
            <person name="Land M."/>
            <person name="Hauser L."/>
            <person name="Markowitz V."/>
            <person name="Cheng J.-F."/>
            <person name="Hugenholtz P."/>
            <person name="Woyke T."/>
            <person name="Wu D."/>
            <person name="Wirth R."/>
            <person name="Bilek Y."/>
            <person name="Hader T."/>
            <person name="Klenk H.-P."/>
            <person name="Eisen J.A."/>
        </authorList>
    </citation>
    <scope>NUCLEOTIDE SEQUENCE [LARGE SCALE GENOMIC DNA]</scope>
    <source>
        <strain evidence="2">ATCC 35584 / DSM 2162 / JCM 9187 / O7/1</strain>
    </source>
</reference>
<dbReference type="HOGENOM" id="CLU_090895_0_0_2"/>
<keyword evidence="1" id="KW-0808">Transferase</keyword>
<evidence type="ECO:0000313" key="2">
    <source>
        <dbReference type="Proteomes" id="UP000001068"/>
    </source>
</evidence>
<name>E8R8I0_DESM0</name>
<gene>
    <name evidence="1" type="ordered locus">Desmu_0493</name>
</gene>
<dbReference type="EMBL" id="CP002363">
    <property type="protein sequence ID" value="ADV64806.1"/>
    <property type="molecule type" value="Genomic_DNA"/>
</dbReference>
<proteinExistence type="predicted"/>
<protein>
    <submittedName>
        <fullName evidence="1">Mn2+-dependent serine/threonine protein kinase</fullName>
    </submittedName>
</protein>
<organism evidence="1 2">
    <name type="scientific">Desulfurococcus mucosus (strain ATCC 35584 / DSM 2162 / JCM 9187 / O7/1)</name>
    <dbReference type="NCBI Taxonomy" id="765177"/>
    <lineage>
        <taxon>Archaea</taxon>
        <taxon>Thermoproteota</taxon>
        <taxon>Thermoprotei</taxon>
        <taxon>Desulfurococcales</taxon>
        <taxon>Desulfurococcaceae</taxon>
        <taxon>Desulfurococcus</taxon>
    </lineage>
</organism>
<dbReference type="eggNOG" id="arCOG01186">
    <property type="taxonomic scope" value="Archaea"/>
</dbReference>
<dbReference type="SUPFAM" id="SSF56112">
    <property type="entry name" value="Protein kinase-like (PK-like)"/>
    <property type="match status" value="1"/>
</dbReference>
<keyword evidence="1" id="KW-0418">Kinase</keyword>
<dbReference type="AlphaFoldDB" id="E8R8I0"/>
<dbReference type="KEGG" id="dmu:Desmu_0493"/>
<sequence length="256" mass="29017">MNTNILELLDGFSKQSRILVVDSEKLVLKEYGGEAGLIKWLVVNLSSTPVKMYPFVFNPRSRMEREVSFLRTDTPGFMKPGLRVVDYIGVRIIRDYVEGEEVDSSTSPQVFRVLGRSLGMLHCSGWALGDTKVSNFVSNDGWVYIVDAEQAVETWRKEHFSWDLVVFASTLGISCYSSCVTNQRAYLERIEAFLQGYLENPCAPVREAVYSLTEGDSRLLLFLLVPFPLNMGVSKLLKEMQGLTHRDESIPTWSPR</sequence>
<dbReference type="Proteomes" id="UP000001068">
    <property type="component" value="Chromosome"/>
</dbReference>
<keyword evidence="1" id="KW-0723">Serine/threonine-protein kinase</keyword>
<accession>E8R8I0</accession>
<keyword evidence="2" id="KW-1185">Reference proteome</keyword>